<dbReference type="GO" id="GO:0016037">
    <property type="term" value="P:light absorption"/>
    <property type="evidence" value="ECO:0007669"/>
    <property type="project" value="UniProtKB-UniRule"/>
</dbReference>
<keyword evidence="1" id="KW-0042">Antenna complex</keyword>
<gene>
    <name evidence="3" type="ORF">KME60_18565</name>
</gene>
<feature type="domain" description="OCP N-terminal" evidence="2">
    <location>
        <begin position="14"/>
        <end position="164"/>
    </location>
</feature>
<sequence length="176" mass="19476">MTANFDITVPQAIQEKSHEVVEAFNKLDTDAKLAWFYLVYTKMGASVTPVAPTAAEPQLAPMLLGDFFKFSDEEQLAVMRQIVNGEDSECSRAYGALKENNQLYVWYEWAKAMGDIAIGMPADYKPTEAISDLLTKIEALDFDGQISILRTISGQMGYSDVKPIETQAQTGKTASF</sequence>
<evidence type="ECO:0000313" key="4">
    <source>
        <dbReference type="Proteomes" id="UP000729701"/>
    </source>
</evidence>
<dbReference type="InterPro" id="IPR036917">
    <property type="entry name" value="Orange_carotenoid-bd_N_sf"/>
</dbReference>
<dbReference type="Gene3D" id="1.10.2090.10">
    <property type="entry name" value="Orange carotenoid-binding protein, N-terminal domain"/>
    <property type="match status" value="1"/>
</dbReference>
<dbReference type="Proteomes" id="UP000729701">
    <property type="component" value="Unassembled WGS sequence"/>
</dbReference>
<dbReference type="GO" id="GO:0030089">
    <property type="term" value="C:phycobilisome"/>
    <property type="evidence" value="ECO:0007669"/>
    <property type="project" value="UniProtKB-UniRule"/>
</dbReference>
<evidence type="ECO:0000256" key="1">
    <source>
        <dbReference type="PROSITE-ProRule" id="PRU01109"/>
    </source>
</evidence>
<dbReference type="PROSITE" id="PS51773">
    <property type="entry name" value="OCP_N"/>
    <property type="match status" value="1"/>
</dbReference>
<keyword evidence="1" id="KW-0605">Phycobilisome</keyword>
<keyword evidence="1" id="KW-0157">Chromophore</keyword>
<protein>
    <submittedName>
        <fullName evidence="3">Orange carotenoid protein</fullName>
    </submittedName>
</protein>
<keyword evidence="1" id="KW-0472">Membrane</keyword>
<dbReference type="AlphaFoldDB" id="A0A951QPQ3"/>
<dbReference type="EMBL" id="JAHHGZ010000020">
    <property type="protein sequence ID" value="MBW4669361.1"/>
    <property type="molecule type" value="Genomic_DNA"/>
</dbReference>
<reference evidence="3" key="2">
    <citation type="journal article" date="2022" name="Microbiol. Resour. Announc.">
        <title>Metagenome Sequencing to Explore Phylogenomics of Terrestrial Cyanobacteria.</title>
        <authorList>
            <person name="Ward R.D."/>
            <person name="Stajich J.E."/>
            <person name="Johansen J.R."/>
            <person name="Huntemann M."/>
            <person name="Clum A."/>
            <person name="Foster B."/>
            <person name="Foster B."/>
            <person name="Roux S."/>
            <person name="Palaniappan K."/>
            <person name="Varghese N."/>
            <person name="Mukherjee S."/>
            <person name="Reddy T.B.K."/>
            <person name="Daum C."/>
            <person name="Copeland A."/>
            <person name="Chen I.A."/>
            <person name="Ivanova N.N."/>
            <person name="Kyrpides N.C."/>
            <person name="Shapiro N."/>
            <person name="Eloe-Fadrosh E.A."/>
            <person name="Pietrasiak N."/>
        </authorList>
    </citation>
    <scope>NUCLEOTIDE SEQUENCE</scope>
    <source>
        <strain evidence="3">GSE-NOS-MK-12-04C</strain>
    </source>
</reference>
<organism evidence="3 4">
    <name type="scientific">Cyanomargarita calcarea GSE-NOS-MK-12-04C</name>
    <dbReference type="NCBI Taxonomy" id="2839659"/>
    <lineage>
        <taxon>Bacteria</taxon>
        <taxon>Bacillati</taxon>
        <taxon>Cyanobacteriota</taxon>
        <taxon>Cyanophyceae</taxon>
        <taxon>Nostocales</taxon>
        <taxon>Cyanomargaritaceae</taxon>
        <taxon>Cyanomargarita</taxon>
    </lineage>
</organism>
<proteinExistence type="inferred from homology"/>
<evidence type="ECO:0000313" key="3">
    <source>
        <dbReference type="EMBL" id="MBW4669361.1"/>
    </source>
</evidence>
<dbReference type="SUPFAM" id="SSF81930">
    <property type="entry name" value="Orange carotenoid protein, N-terminal domain"/>
    <property type="match status" value="1"/>
</dbReference>
<name>A0A951QPQ3_9CYAN</name>
<keyword evidence="1" id="KW-0793">Thylakoid</keyword>
<dbReference type="Pfam" id="PF09150">
    <property type="entry name" value="Carot_N"/>
    <property type="match status" value="1"/>
</dbReference>
<dbReference type="InterPro" id="IPR015233">
    <property type="entry name" value="Orange_carotenoid-bd_N"/>
</dbReference>
<comment type="caution">
    <text evidence="3">The sequence shown here is derived from an EMBL/GenBank/DDBJ whole genome shotgun (WGS) entry which is preliminary data.</text>
</comment>
<dbReference type="GO" id="GO:0031404">
    <property type="term" value="F:chloride ion binding"/>
    <property type="evidence" value="ECO:0007669"/>
    <property type="project" value="InterPro"/>
</dbReference>
<evidence type="ECO:0000259" key="2">
    <source>
        <dbReference type="PROSITE" id="PS51773"/>
    </source>
</evidence>
<comment type="similarity">
    <text evidence="1">Belongs to the orange carotenoid-binding protein family.</text>
</comment>
<accession>A0A951QPQ3</accession>
<reference evidence="3" key="1">
    <citation type="submission" date="2021-05" db="EMBL/GenBank/DDBJ databases">
        <authorList>
            <person name="Pietrasiak N."/>
            <person name="Ward R."/>
            <person name="Stajich J.E."/>
            <person name="Kurbessoian T."/>
        </authorList>
    </citation>
    <scope>NUCLEOTIDE SEQUENCE</scope>
    <source>
        <strain evidence="3">GSE-NOS-MK-12-04C</strain>
    </source>
</reference>